<dbReference type="PANTHER" id="PTHR46506">
    <property type="entry name" value="OS05G0143600 PROTEIN"/>
    <property type="match status" value="1"/>
</dbReference>
<keyword evidence="5" id="KW-1185">Reference proteome</keyword>
<dbReference type="EMBL" id="OZ075120">
    <property type="protein sequence ID" value="CAL4891824.1"/>
    <property type="molecule type" value="Genomic_DNA"/>
</dbReference>
<organism evidence="4 5">
    <name type="scientific">Urochloa decumbens</name>
    <dbReference type="NCBI Taxonomy" id="240449"/>
    <lineage>
        <taxon>Eukaryota</taxon>
        <taxon>Viridiplantae</taxon>
        <taxon>Streptophyta</taxon>
        <taxon>Embryophyta</taxon>
        <taxon>Tracheophyta</taxon>
        <taxon>Spermatophyta</taxon>
        <taxon>Magnoliopsida</taxon>
        <taxon>Liliopsida</taxon>
        <taxon>Poales</taxon>
        <taxon>Poaceae</taxon>
        <taxon>PACMAD clade</taxon>
        <taxon>Panicoideae</taxon>
        <taxon>Panicodae</taxon>
        <taxon>Paniceae</taxon>
        <taxon>Melinidinae</taxon>
        <taxon>Urochloa</taxon>
    </lineage>
</organism>
<reference evidence="4 5" key="2">
    <citation type="submission" date="2024-10" db="EMBL/GenBank/DDBJ databases">
        <authorList>
            <person name="Ryan C."/>
        </authorList>
    </citation>
    <scope>NUCLEOTIDE SEQUENCE [LARGE SCALE GENOMIC DNA]</scope>
</reference>
<comment type="similarity">
    <text evidence="2">Belongs to the plant dirigent protein family.</text>
</comment>
<keyword evidence="1" id="KW-0430">Lectin</keyword>
<proteinExistence type="inferred from homology"/>
<dbReference type="Pfam" id="PF01419">
    <property type="entry name" value="Jacalin"/>
    <property type="match status" value="1"/>
</dbReference>
<dbReference type="Proteomes" id="UP001497457">
    <property type="component" value="Chromosome 10rd"/>
</dbReference>
<comment type="subcellular location">
    <subcellularLocation>
        <location evidence="2">Secreted</location>
        <location evidence="2">Extracellular space</location>
        <location evidence="2">Apoplast</location>
    </subcellularLocation>
</comment>
<comment type="function">
    <text evidence="2">Dirigent proteins impart stereoselectivity on the phenoxy radical-coupling reaction, yielding optically active lignans from two molecules of coniferyl alcohol in the biosynthesis of lignans, flavonolignans, and alkaloids and thus plays a central role in plant secondary metabolism.</text>
</comment>
<evidence type="ECO:0000256" key="2">
    <source>
        <dbReference type="RuleBase" id="RU363099"/>
    </source>
</evidence>
<dbReference type="GO" id="GO:0048046">
    <property type="term" value="C:apoplast"/>
    <property type="evidence" value="ECO:0007669"/>
    <property type="project" value="UniProtKB-SubCell"/>
</dbReference>
<comment type="subunit">
    <text evidence="2">Homodimer.</text>
</comment>
<dbReference type="InterPro" id="IPR004265">
    <property type="entry name" value="Dirigent"/>
</dbReference>
<dbReference type="InterPro" id="IPR001229">
    <property type="entry name" value="Jacalin-like_lectin_dom"/>
</dbReference>
<name>A0ABC8VJ76_9POAL</name>
<dbReference type="Pfam" id="PF03018">
    <property type="entry name" value="Dirigent"/>
    <property type="match status" value="1"/>
</dbReference>
<evidence type="ECO:0000313" key="4">
    <source>
        <dbReference type="EMBL" id="CAL4891824.1"/>
    </source>
</evidence>
<dbReference type="SMART" id="SM00915">
    <property type="entry name" value="Jacalin"/>
    <property type="match status" value="1"/>
</dbReference>
<dbReference type="GO" id="GO:0030246">
    <property type="term" value="F:carbohydrate binding"/>
    <property type="evidence" value="ECO:0007669"/>
    <property type="project" value="UniProtKB-KW"/>
</dbReference>
<dbReference type="Gene3D" id="2.100.10.30">
    <property type="entry name" value="Jacalin-like lectin domain"/>
    <property type="match status" value="1"/>
</dbReference>
<dbReference type="PROSITE" id="PS51752">
    <property type="entry name" value="JACALIN_LECTIN"/>
    <property type="match status" value="1"/>
</dbReference>
<gene>
    <name evidence="4" type="ORF">URODEC1_LOCUS3983</name>
</gene>
<keyword evidence="2" id="KW-0052">Apoplast</keyword>
<dbReference type="SUPFAM" id="SSF51101">
    <property type="entry name" value="Mannose-binding lectins"/>
    <property type="match status" value="1"/>
</dbReference>
<sequence>MADTWQRNDLSLQGLYLHHTCRGPNANQASLINPPKMGELAVNNWTVFNGPGPNAKLVARAQGLHINAGGWHLSFSLVFENESRYKGSTLQVMGVGNEKGTEWAVVGGTGEFPMATGVIYKRLHEHNGDGNVFELTIKGFYFGHKDPTPEVHKLGSWGGSGGSPQDITEPPKRLESITIWSGVVIDSIAFSYTDEAGKEHFAGPWGGTGGTLHTIQLGASEYVKEVSGTYGTFDGATVITSLKFVTNVRTWGPWAEENGTYFGVPMKSGNGVAGFYVHAGKYLNKIGLYVHPV</sequence>
<accession>A0ABC8VJ76</accession>
<evidence type="ECO:0000259" key="3">
    <source>
        <dbReference type="PROSITE" id="PS51752"/>
    </source>
</evidence>
<evidence type="ECO:0000313" key="5">
    <source>
        <dbReference type="Proteomes" id="UP001497457"/>
    </source>
</evidence>
<feature type="domain" description="Jacalin-type lectin" evidence="3">
    <location>
        <begin position="151"/>
        <end position="292"/>
    </location>
</feature>
<dbReference type="CDD" id="cd09612">
    <property type="entry name" value="Jacalin"/>
    <property type="match status" value="1"/>
</dbReference>
<dbReference type="AlphaFoldDB" id="A0ABC8VJ76"/>
<reference evidence="5" key="1">
    <citation type="submission" date="2024-06" db="EMBL/GenBank/DDBJ databases">
        <authorList>
            <person name="Ryan C."/>
        </authorList>
    </citation>
    <scope>NUCLEOTIDE SEQUENCE [LARGE SCALE GENOMIC DNA]</scope>
</reference>
<evidence type="ECO:0000256" key="1">
    <source>
        <dbReference type="ARBA" id="ARBA00022734"/>
    </source>
</evidence>
<dbReference type="InterPro" id="IPR036404">
    <property type="entry name" value="Jacalin-like_lectin_dom_sf"/>
</dbReference>
<keyword evidence="2" id="KW-0964">Secreted</keyword>
<protein>
    <recommendedName>
        <fullName evidence="2">Dirigent protein</fullName>
    </recommendedName>
</protein>
<dbReference type="InterPro" id="IPR033734">
    <property type="entry name" value="Jacalin-like_lectin_dom_plant"/>
</dbReference>